<evidence type="ECO:0000313" key="7">
    <source>
        <dbReference type="EMBL" id="SEC33479.1"/>
    </source>
</evidence>
<comment type="similarity">
    <text evidence="1">Belongs to the LysR transcriptional regulatory family.</text>
</comment>
<evidence type="ECO:0000313" key="8">
    <source>
        <dbReference type="Proteomes" id="UP000183561"/>
    </source>
</evidence>
<sequence>MWVDTRRLHLLLELSRLGSMREVAETHRLTTSTVSQQIAALAKETGAQLVEPIGRRVRLTPAGRRLADHAVTILAAVDAARLDLDPHAEPVGTLRVGGFATGIRVSLLPVVAELAHTHAQVDVVISEYEPVEAFALLADDELDLALTYDYNLAPASPGAALEAVPLWSTAWGLGVPAPAAVEPADVAAYADSPWIVNSRNTADEDAVRTLASLAGFTPRIAHQIDSLDLVEDLITAGYGVGLLPADRPTREEVTVLPLGNPKVVLTAYAVTRRGRSTWPPLRLVLDRLAAQRTKLPTRADAGGESGVLA</sequence>
<dbReference type="SUPFAM" id="SSF53850">
    <property type="entry name" value="Periplasmic binding protein-like II"/>
    <property type="match status" value="1"/>
</dbReference>
<keyword evidence="8" id="KW-1185">Reference proteome</keyword>
<dbReference type="GO" id="GO:0003677">
    <property type="term" value="F:DNA binding"/>
    <property type="evidence" value="ECO:0007669"/>
    <property type="project" value="UniProtKB-KW"/>
</dbReference>
<dbReference type="GO" id="GO:0032993">
    <property type="term" value="C:protein-DNA complex"/>
    <property type="evidence" value="ECO:0007669"/>
    <property type="project" value="TreeGrafter"/>
</dbReference>
<dbReference type="InterPro" id="IPR036390">
    <property type="entry name" value="WH_DNA-bd_sf"/>
</dbReference>
<dbReference type="PANTHER" id="PTHR30346">
    <property type="entry name" value="TRANSCRIPTIONAL DUAL REGULATOR HCAR-RELATED"/>
    <property type="match status" value="1"/>
</dbReference>
<dbReference type="PROSITE" id="PS50931">
    <property type="entry name" value="HTH_LYSR"/>
    <property type="match status" value="1"/>
</dbReference>
<evidence type="ECO:0000256" key="1">
    <source>
        <dbReference type="ARBA" id="ARBA00009437"/>
    </source>
</evidence>
<keyword evidence="2" id="KW-0805">Transcription regulation</keyword>
<evidence type="ECO:0000256" key="3">
    <source>
        <dbReference type="ARBA" id="ARBA00023125"/>
    </source>
</evidence>
<dbReference type="InterPro" id="IPR000847">
    <property type="entry name" value="LysR_HTH_N"/>
</dbReference>
<keyword evidence="3 7" id="KW-0238">DNA-binding</keyword>
<accession>A0A1H4RNP0</accession>
<evidence type="ECO:0000256" key="2">
    <source>
        <dbReference type="ARBA" id="ARBA00023015"/>
    </source>
</evidence>
<dbReference type="InterPro" id="IPR005119">
    <property type="entry name" value="LysR_subst-bd"/>
</dbReference>
<reference evidence="8" key="1">
    <citation type="submission" date="2016-10" db="EMBL/GenBank/DDBJ databases">
        <authorList>
            <person name="Varghese N."/>
            <person name="Submissions S."/>
        </authorList>
    </citation>
    <scope>NUCLEOTIDE SEQUENCE [LARGE SCALE GENOMIC DNA]</scope>
    <source>
        <strain evidence="8">DSM 44498</strain>
    </source>
</reference>
<organism evidence="7 8">
    <name type="scientific">Rhodococcus koreensis</name>
    <dbReference type="NCBI Taxonomy" id="99653"/>
    <lineage>
        <taxon>Bacteria</taxon>
        <taxon>Bacillati</taxon>
        <taxon>Actinomycetota</taxon>
        <taxon>Actinomycetes</taxon>
        <taxon>Mycobacteriales</taxon>
        <taxon>Nocardiaceae</taxon>
        <taxon>Rhodococcus</taxon>
    </lineage>
</organism>
<dbReference type="InterPro" id="IPR036388">
    <property type="entry name" value="WH-like_DNA-bd_sf"/>
</dbReference>
<name>A0A1H4RNP0_9NOCA</name>
<keyword evidence="4" id="KW-0010">Activator</keyword>
<evidence type="ECO:0000259" key="6">
    <source>
        <dbReference type="PROSITE" id="PS50931"/>
    </source>
</evidence>
<keyword evidence="5" id="KW-0804">Transcription</keyword>
<dbReference type="AlphaFoldDB" id="A0A1H4RNP0"/>
<dbReference type="GO" id="GO:0003700">
    <property type="term" value="F:DNA-binding transcription factor activity"/>
    <property type="evidence" value="ECO:0007669"/>
    <property type="project" value="InterPro"/>
</dbReference>
<feature type="domain" description="HTH lysR-type" evidence="6">
    <location>
        <begin position="3"/>
        <end position="60"/>
    </location>
</feature>
<dbReference type="Pfam" id="PF00126">
    <property type="entry name" value="HTH_1"/>
    <property type="match status" value="1"/>
</dbReference>
<protein>
    <submittedName>
        <fullName evidence="7">DNA-binding transcriptional regulator, LysR family</fullName>
    </submittedName>
</protein>
<proteinExistence type="inferred from homology"/>
<dbReference type="Pfam" id="PF03466">
    <property type="entry name" value="LysR_substrate"/>
    <property type="match status" value="1"/>
</dbReference>
<dbReference type="Gene3D" id="3.40.190.10">
    <property type="entry name" value="Periplasmic binding protein-like II"/>
    <property type="match status" value="2"/>
</dbReference>
<dbReference type="Proteomes" id="UP000183561">
    <property type="component" value="Unassembled WGS sequence"/>
</dbReference>
<dbReference type="SUPFAM" id="SSF46785">
    <property type="entry name" value="Winged helix' DNA-binding domain"/>
    <property type="match status" value="1"/>
</dbReference>
<evidence type="ECO:0000256" key="4">
    <source>
        <dbReference type="ARBA" id="ARBA00023159"/>
    </source>
</evidence>
<gene>
    <name evidence="7" type="ORF">SAMN04490239_3715</name>
</gene>
<evidence type="ECO:0000256" key="5">
    <source>
        <dbReference type="ARBA" id="ARBA00023163"/>
    </source>
</evidence>
<dbReference type="PANTHER" id="PTHR30346:SF29">
    <property type="entry name" value="LYSR SUBSTRATE-BINDING"/>
    <property type="match status" value="1"/>
</dbReference>
<dbReference type="Gene3D" id="1.10.10.10">
    <property type="entry name" value="Winged helix-like DNA-binding domain superfamily/Winged helix DNA-binding domain"/>
    <property type="match status" value="1"/>
</dbReference>
<dbReference type="EMBL" id="FNSV01000005">
    <property type="protein sequence ID" value="SEC33479.1"/>
    <property type="molecule type" value="Genomic_DNA"/>
</dbReference>